<feature type="binding site" evidence="10">
    <location>
        <position position="140"/>
    </location>
    <ligand>
        <name>ATP</name>
        <dbReference type="ChEBI" id="CHEBI:30616"/>
    </ligand>
</feature>
<evidence type="ECO:0000256" key="8">
    <source>
        <dbReference type="ARBA" id="ARBA00047899"/>
    </source>
</evidence>
<dbReference type="Gene3D" id="1.10.510.10">
    <property type="entry name" value="Transferase(Phosphotransferase) domain 1"/>
    <property type="match status" value="1"/>
</dbReference>
<evidence type="ECO:0000256" key="1">
    <source>
        <dbReference type="ARBA" id="ARBA00012513"/>
    </source>
</evidence>
<reference evidence="13" key="1">
    <citation type="submission" date="2023-06" db="EMBL/GenBank/DDBJ databases">
        <title>Survivors Of The Sea: Transcriptome response of Skeletonema marinoi to long-term dormancy.</title>
        <authorList>
            <person name="Pinder M.I.M."/>
            <person name="Kourtchenko O."/>
            <person name="Robertson E.K."/>
            <person name="Larsson T."/>
            <person name="Maumus F."/>
            <person name="Osuna-Cruz C.M."/>
            <person name="Vancaester E."/>
            <person name="Stenow R."/>
            <person name="Vandepoele K."/>
            <person name="Ploug H."/>
            <person name="Bruchert V."/>
            <person name="Godhe A."/>
            <person name="Topel M."/>
        </authorList>
    </citation>
    <scope>NUCLEOTIDE SEQUENCE</scope>
    <source>
        <strain evidence="13">R05AC</strain>
    </source>
</reference>
<comment type="catalytic activity">
    <reaction evidence="8">
        <text>L-threonyl-[protein] + ATP = O-phospho-L-threonyl-[protein] + ADP + H(+)</text>
        <dbReference type="Rhea" id="RHEA:46608"/>
        <dbReference type="Rhea" id="RHEA-COMP:11060"/>
        <dbReference type="Rhea" id="RHEA-COMP:11605"/>
        <dbReference type="ChEBI" id="CHEBI:15378"/>
        <dbReference type="ChEBI" id="CHEBI:30013"/>
        <dbReference type="ChEBI" id="CHEBI:30616"/>
        <dbReference type="ChEBI" id="CHEBI:61977"/>
        <dbReference type="ChEBI" id="CHEBI:456216"/>
        <dbReference type="EC" id="2.7.11.1"/>
    </reaction>
</comment>
<dbReference type="PANTHER" id="PTHR22988">
    <property type="entry name" value="MYOTONIC DYSTROPHY S/T KINASE-RELATED"/>
    <property type="match status" value="1"/>
</dbReference>
<feature type="compositionally biased region" description="Basic and acidic residues" evidence="11">
    <location>
        <begin position="21"/>
        <end position="34"/>
    </location>
</feature>
<name>A0AAD8Y895_9STRA</name>
<keyword evidence="3" id="KW-0597">Phosphoprotein</keyword>
<keyword evidence="6 13" id="KW-0418">Kinase</keyword>
<dbReference type="FunFam" id="1.10.510.10:FF:000086">
    <property type="entry name" value="Non-specific serine/threonine protein kinase"/>
    <property type="match status" value="1"/>
</dbReference>
<dbReference type="EC" id="2.7.11.1" evidence="1"/>
<dbReference type="PROSITE" id="PS00107">
    <property type="entry name" value="PROTEIN_KINASE_ATP"/>
    <property type="match status" value="1"/>
</dbReference>
<keyword evidence="7 10" id="KW-0067">ATP-binding</keyword>
<evidence type="ECO:0000256" key="11">
    <source>
        <dbReference type="SAM" id="MobiDB-lite"/>
    </source>
</evidence>
<feature type="domain" description="Protein kinase" evidence="12">
    <location>
        <begin position="106"/>
        <end position="462"/>
    </location>
</feature>
<dbReference type="SUPFAM" id="SSF56112">
    <property type="entry name" value="Protein kinase-like (PK-like)"/>
    <property type="match status" value="1"/>
</dbReference>
<feature type="region of interest" description="Disordered" evidence="11">
    <location>
        <begin position="51"/>
        <end position="99"/>
    </location>
</feature>
<evidence type="ECO:0000313" key="13">
    <source>
        <dbReference type="EMBL" id="KAK1741636.1"/>
    </source>
</evidence>
<feature type="region of interest" description="Disordered" evidence="11">
    <location>
        <begin position="318"/>
        <end position="339"/>
    </location>
</feature>
<sequence length="560" mass="62269">MEQPNSAAGGAAAGGGGINREQMKKMSEADKEMELRANRAKALLAERHVGLKAGQAARHRRKMELESKMTQAGLSNDEKKAKRKELEKEETRVQKESRRNVTTADFESLTVIGRGAFGEVRLVRRKPGNSRGETGVYALKSMKKEMMVVKNQVGHVRAERDALAAADDENRWLTLLHYSFHDEENLYMVMEFLPGGDLMSLLMKEDTFGEEATRFFMAEAAHAISCVHALGYIHRDIKPDNMLLDARGHLRLTDLGLCKKVGDVSPGDHPEMVLEMMRKQSSSGGGKGDLKDTIPEGEATSGDASHLRDMSIDQHLGNGNDIATGGAAPKNLRTGKARRENAYSTVGTPDYIAPEVLAAQNGASGYSYTCAVDWWSLGVIMYECLVGYTPFYADDPVTTCRKILKWRQTLEIPAEVRSKLSTECIDFLSCLLAGPESRIGSRADGGPEFENGFAQVVRHPWFEGFDWDHLGEIEGPILPLGAKDFPRVIEYLKTCPKNDPNFKQLVAFTTQNFDTFEDHGSALDSGGRRRVDRNNLDQFYDYHYRRTRKPKVPLPEGFGS</sequence>
<dbReference type="SMART" id="SM00220">
    <property type="entry name" value="S_TKc"/>
    <property type="match status" value="1"/>
</dbReference>
<dbReference type="InterPro" id="IPR011009">
    <property type="entry name" value="Kinase-like_dom_sf"/>
</dbReference>
<dbReference type="GO" id="GO:0071944">
    <property type="term" value="C:cell periphery"/>
    <property type="evidence" value="ECO:0007669"/>
    <property type="project" value="UniProtKB-ARBA"/>
</dbReference>
<evidence type="ECO:0000256" key="4">
    <source>
        <dbReference type="ARBA" id="ARBA00022679"/>
    </source>
</evidence>
<dbReference type="AlphaFoldDB" id="A0AAD8Y895"/>
<accession>A0AAD8Y895</accession>
<dbReference type="GO" id="GO:0005524">
    <property type="term" value="F:ATP binding"/>
    <property type="evidence" value="ECO:0007669"/>
    <property type="project" value="UniProtKB-UniRule"/>
</dbReference>
<evidence type="ECO:0000256" key="6">
    <source>
        <dbReference type="ARBA" id="ARBA00022777"/>
    </source>
</evidence>
<feature type="region of interest" description="Disordered" evidence="11">
    <location>
        <begin position="1"/>
        <end position="34"/>
    </location>
</feature>
<keyword evidence="14" id="KW-1185">Reference proteome</keyword>
<dbReference type="InterPro" id="IPR008271">
    <property type="entry name" value="Ser/Thr_kinase_AS"/>
</dbReference>
<gene>
    <name evidence="13" type="ORF">QTG54_007209</name>
</gene>
<comment type="catalytic activity">
    <reaction evidence="9">
        <text>L-seryl-[protein] + ATP = O-phospho-L-seryl-[protein] + ADP + H(+)</text>
        <dbReference type="Rhea" id="RHEA:17989"/>
        <dbReference type="Rhea" id="RHEA-COMP:9863"/>
        <dbReference type="Rhea" id="RHEA-COMP:11604"/>
        <dbReference type="ChEBI" id="CHEBI:15378"/>
        <dbReference type="ChEBI" id="CHEBI:29999"/>
        <dbReference type="ChEBI" id="CHEBI:30616"/>
        <dbReference type="ChEBI" id="CHEBI:83421"/>
        <dbReference type="ChEBI" id="CHEBI:456216"/>
        <dbReference type="EC" id="2.7.11.1"/>
    </reaction>
</comment>
<dbReference type="Pfam" id="PF00069">
    <property type="entry name" value="Pkinase"/>
    <property type="match status" value="2"/>
</dbReference>
<dbReference type="PROSITE" id="PS50011">
    <property type="entry name" value="PROTEIN_KINASE_DOM"/>
    <property type="match status" value="1"/>
</dbReference>
<evidence type="ECO:0000256" key="2">
    <source>
        <dbReference type="ARBA" id="ARBA00022527"/>
    </source>
</evidence>
<evidence type="ECO:0000256" key="10">
    <source>
        <dbReference type="PROSITE-ProRule" id="PRU10141"/>
    </source>
</evidence>
<dbReference type="InterPro" id="IPR017441">
    <property type="entry name" value="Protein_kinase_ATP_BS"/>
</dbReference>
<dbReference type="Proteomes" id="UP001224775">
    <property type="component" value="Unassembled WGS sequence"/>
</dbReference>
<feature type="region of interest" description="Disordered" evidence="11">
    <location>
        <begin position="278"/>
        <end position="306"/>
    </location>
</feature>
<evidence type="ECO:0000256" key="9">
    <source>
        <dbReference type="ARBA" id="ARBA00048679"/>
    </source>
</evidence>
<dbReference type="Gene3D" id="3.30.200.20">
    <property type="entry name" value="Phosphorylase Kinase, domain 1"/>
    <property type="match status" value="1"/>
</dbReference>
<comment type="caution">
    <text evidence="13">The sequence shown here is derived from an EMBL/GenBank/DDBJ whole genome shotgun (WGS) entry which is preliminary data.</text>
</comment>
<evidence type="ECO:0000256" key="5">
    <source>
        <dbReference type="ARBA" id="ARBA00022741"/>
    </source>
</evidence>
<evidence type="ECO:0000256" key="7">
    <source>
        <dbReference type="ARBA" id="ARBA00022840"/>
    </source>
</evidence>
<dbReference type="EMBL" id="JATAAI010000012">
    <property type="protein sequence ID" value="KAK1741636.1"/>
    <property type="molecule type" value="Genomic_DNA"/>
</dbReference>
<keyword evidence="5 10" id="KW-0547">Nucleotide-binding</keyword>
<keyword evidence="2" id="KW-0723">Serine/threonine-protein kinase</keyword>
<keyword evidence="4 13" id="KW-0808">Transferase</keyword>
<dbReference type="FunFam" id="3.30.200.20:FF:000192">
    <property type="entry name" value="Serine/threonine-protein kinase cot-1"/>
    <property type="match status" value="1"/>
</dbReference>
<dbReference type="PROSITE" id="PS00108">
    <property type="entry name" value="PROTEIN_KINASE_ST"/>
    <property type="match status" value="1"/>
</dbReference>
<dbReference type="InterPro" id="IPR050839">
    <property type="entry name" value="Rho-assoc_Ser/Thr_Kinase"/>
</dbReference>
<dbReference type="InterPro" id="IPR000719">
    <property type="entry name" value="Prot_kinase_dom"/>
</dbReference>
<dbReference type="GO" id="GO:0004674">
    <property type="term" value="F:protein serine/threonine kinase activity"/>
    <property type="evidence" value="ECO:0007669"/>
    <property type="project" value="UniProtKB-KW"/>
</dbReference>
<evidence type="ECO:0000256" key="3">
    <source>
        <dbReference type="ARBA" id="ARBA00022553"/>
    </source>
</evidence>
<feature type="compositionally biased region" description="Basic and acidic residues" evidence="11">
    <location>
        <begin position="76"/>
        <end position="99"/>
    </location>
</feature>
<organism evidence="13 14">
    <name type="scientific">Skeletonema marinoi</name>
    <dbReference type="NCBI Taxonomy" id="267567"/>
    <lineage>
        <taxon>Eukaryota</taxon>
        <taxon>Sar</taxon>
        <taxon>Stramenopiles</taxon>
        <taxon>Ochrophyta</taxon>
        <taxon>Bacillariophyta</taxon>
        <taxon>Coscinodiscophyceae</taxon>
        <taxon>Thalassiosirophycidae</taxon>
        <taxon>Thalassiosirales</taxon>
        <taxon>Skeletonemataceae</taxon>
        <taxon>Skeletonema</taxon>
        <taxon>Skeletonema marinoi-dohrnii complex</taxon>
    </lineage>
</organism>
<proteinExistence type="predicted"/>
<dbReference type="PANTHER" id="PTHR22988:SF76">
    <property type="entry name" value="CHROMOSOME UNDETERMINED SCAFFOLD_135, WHOLE GENOME SHOTGUN SEQUENCE"/>
    <property type="match status" value="1"/>
</dbReference>
<protein>
    <recommendedName>
        <fullName evidence="1">non-specific serine/threonine protein kinase</fullName>
        <ecNumber evidence="1">2.7.11.1</ecNumber>
    </recommendedName>
</protein>
<evidence type="ECO:0000259" key="12">
    <source>
        <dbReference type="PROSITE" id="PS50011"/>
    </source>
</evidence>
<evidence type="ECO:0000313" key="14">
    <source>
        <dbReference type="Proteomes" id="UP001224775"/>
    </source>
</evidence>